<proteinExistence type="predicted"/>
<comment type="caution">
    <text evidence="2">The sequence shown here is derived from an EMBL/GenBank/DDBJ whole genome shotgun (WGS) entry which is preliminary data.</text>
</comment>
<keyword evidence="3" id="KW-1185">Reference proteome</keyword>
<evidence type="ECO:0000313" key="2">
    <source>
        <dbReference type="EMBL" id="TID24818.1"/>
    </source>
</evidence>
<dbReference type="EMBL" id="SNSC02000004">
    <property type="protein sequence ID" value="TID24818.1"/>
    <property type="molecule type" value="Genomic_DNA"/>
</dbReference>
<accession>A0A4Z1P9H8</accession>
<protein>
    <submittedName>
        <fullName evidence="2">Uncharacterized protein</fullName>
    </submittedName>
</protein>
<organism evidence="2 3">
    <name type="scientific">Venturia nashicola</name>
    <dbReference type="NCBI Taxonomy" id="86259"/>
    <lineage>
        <taxon>Eukaryota</taxon>
        <taxon>Fungi</taxon>
        <taxon>Dikarya</taxon>
        <taxon>Ascomycota</taxon>
        <taxon>Pezizomycotina</taxon>
        <taxon>Dothideomycetes</taxon>
        <taxon>Pleosporomycetidae</taxon>
        <taxon>Venturiales</taxon>
        <taxon>Venturiaceae</taxon>
        <taxon>Venturia</taxon>
    </lineage>
</organism>
<feature type="region of interest" description="Disordered" evidence="1">
    <location>
        <begin position="65"/>
        <end position="86"/>
    </location>
</feature>
<dbReference type="AlphaFoldDB" id="A0A4Z1P9H8"/>
<dbReference type="Proteomes" id="UP000298493">
    <property type="component" value="Unassembled WGS sequence"/>
</dbReference>
<sequence length="86" mass="9622">MDDQRCQHSRRGFSSTSMENVVLRVSKSEHKVGNSAIEAGVSLGLKTLRMSESLELSTQYTRHRQPCDMGAEPRTKINPRDANCTV</sequence>
<reference evidence="2 3" key="1">
    <citation type="submission" date="2019-04" db="EMBL/GenBank/DDBJ databases">
        <title>High contiguity whole genome sequence and gene annotation resource for two Venturia nashicola isolates.</title>
        <authorList>
            <person name="Prokchorchik M."/>
            <person name="Won K."/>
            <person name="Lee Y."/>
            <person name="Choi E.D."/>
            <person name="Segonzac C."/>
            <person name="Sohn K.H."/>
        </authorList>
    </citation>
    <scope>NUCLEOTIDE SEQUENCE [LARGE SCALE GENOMIC DNA]</scope>
    <source>
        <strain evidence="2 3">PRI2</strain>
    </source>
</reference>
<evidence type="ECO:0000313" key="3">
    <source>
        <dbReference type="Proteomes" id="UP000298493"/>
    </source>
</evidence>
<evidence type="ECO:0000256" key="1">
    <source>
        <dbReference type="SAM" id="MobiDB-lite"/>
    </source>
</evidence>
<name>A0A4Z1P9H8_9PEZI</name>
<gene>
    <name evidence="2" type="ORF">E6O75_ATG04023</name>
</gene>